<sequence>PAPSEEAGTKARFPLRDAVEEGTWTATVVDQQDSVLSLQLSTPAHAPIGLYRLSLEASTGYQGSSFVLGHFTLLFNSWCPADAVYLDSEEEREEYVLAQHGFIYQGSAKFIKSVPWNFGQ</sequence>
<protein>
    <submittedName>
        <fullName evidence="5">Protein-glutamine gamma-glutamyltransferase 2-like</fullName>
    </submittedName>
</protein>
<dbReference type="InterPro" id="IPR013783">
    <property type="entry name" value="Ig-like_fold"/>
</dbReference>
<feature type="domain" description="Transglutaminase N-terminal" evidence="3">
    <location>
        <begin position="1"/>
        <end position="57"/>
    </location>
</feature>
<comment type="subunit">
    <text evidence="2">Monomer. Interacts with phospholipase C; promoting alpha-1 adrenergic receptor signaling. Interacts with PLCD1.</text>
</comment>
<keyword evidence="4" id="KW-1185">Reference proteome</keyword>
<proteinExistence type="inferred from homology"/>
<evidence type="ECO:0000313" key="5">
    <source>
        <dbReference type="RefSeq" id="XP_008563421.1"/>
    </source>
</evidence>
<dbReference type="Pfam" id="PF00868">
    <property type="entry name" value="Transglut_N"/>
    <property type="match status" value="1"/>
</dbReference>
<evidence type="ECO:0000256" key="1">
    <source>
        <dbReference type="ARBA" id="ARBA00005968"/>
    </source>
</evidence>
<dbReference type="InterPro" id="IPR036985">
    <property type="entry name" value="Transglutaminase-like_sf"/>
</dbReference>
<dbReference type="RefSeq" id="XP_008563421.1">
    <property type="nucleotide sequence ID" value="XM_008565199.1"/>
</dbReference>
<dbReference type="InterPro" id="IPR050779">
    <property type="entry name" value="Transglutaminase"/>
</dbReference>
<gene>
    <name evidence="5" type="primary">LOC103584076</name>
</gene>
<feature type="non-terminal residue" evidence="5">
    <location>
        <position position="1"/>
    </location>
</feature>
<evidence type="ECO:0000256" key="2">
    <source>
        <dbReference type="ARBA" id="ARBA00046685"/>
    </source>
</evidence>
<dbReference type="GeneID" id="103584076"/>
<dbReference type="InterPro" id="IPR038765">
    <property type="entry name" value="Papain-like_cys_pep_sf"/>
</dbReference>
<dbReference type="InterPro" id="IPR014756">
    <property type="entry name" value="Ig_E-set"/>
</dbReference>
<dbReference type="SUPFAM" id="SSF54001">
    <property type="entry name" value="Cysteine proteinases"/>
    <property type="match status" value="1"/>
</dbReference>
<evidence type="ECO:0000313" key="4">
    <source>
        <dbReference type="Proteomes" id="UP000694923"/>
    </source>
</evidence>
<dbReference type="PANTHER" id="PTHR11590:SF6">
    <property type="entry name" value="PROTEIN-GLUTAMINE GAMMA-GLUTAMYLTRANSFERASE 2"/>
    <property type="match status" value="1"/>
</dbReference>
<dbReference type="PANTHER" id="PTHR11590">
    <property type="entry name" value="PROTEIN-GLUTAMINE GAMMA-GLUTAMYLTRANSFERASE"/>
    <property type="match status" value="1"/>
</dbReference>
<feature type="non-terminal residue" evidence="5">
    <location>
        <position position="120"/>
    </location>
</feature>
<dbReference type="Gene3D" id="2.60.40.10">
    <property type="entry name" value="Immunoglobulins"/>
    <property type="match status" value="1"/>
</dbReference>
<comment type="similarity">
    <text evidence="1">Belongs to the transglutaminase superfamily. Transglutaminase family.</text>
</comment>
<reference evidence="5" key="1">
    <citation type="submission" date="2025-08" db="UniProtKB">
        <authorList>
            <consortium name="RefSeq"/>
        </authorList>
    </citation>
    <scope>IDENTIFICATION</scope>
</reference>
<dbReference type="Gene3D" id="3.90.260.10">
    <property type="entry name" value="Transglutaminase-like"/>
    <property type="match status" value="1"/>
</dbReference>
<accession>A0ABM0Q4Y0</accession>
<evidence type="ECO:0000259" key="3">
    <source>
        <dbReference type="Pfam" id="PF00868"/>
    </source>
</evidence>
<dbReference type="InterPro" id="IPR001102">
    <property type="entry name" value="Transglutaminase_N"/>
</dbReference>
<organism evidence="4 5">
    <name type="scientific">Galeopterus variegatus</name>
    <name type="common">Malayan flying lemur</name>
    <name type="synonym">Cynocephalus variegatus</name>
    <dbReference type="NCBI Taxonomy" id="482537"/>
    <lineage>
        <taxon>Eukaryota</taxon>
        <taxon>Metazoa</taxon>
        <taxon>Chordata</taxon>
        <taxon>Craniata</taxon>
        <taxon>Vertebrata</taxon>
        <taxon>Euteleostomi</taxon>
        <taxon>Mammalia</taxon>
        <taxon>Eutheria</taxon>
        <taxon>Euarchontoglires</taxon>
        <taxon>Dermoptera</taxon>
        <taxon>Cynocephalidae</taxon>
        <taxon>Galeopterus</taxon>
    </lineage>
</organism>
<name>A0ABM0Q4Y0_GALVR</name>
<dbReference type="SUPFAM" id="SSF81296">
    <property type="entry name" value="E set domains"/>
    <property type="match status" value="1"/>
</dbReference>
<dbReference type="Proteomes" id="UP000694923">
    <property type="component" value="Unplaced"/>
</dbReference>